<accession>A0A8C5QB32</accession>
<organism evidence="12 13">
    <name type="scientific">Leptobrachium leishanense</name>
    <name type="common">Leishan spiny toad</name>
    <dbReference type="NCBI Taxonomy" id="445787"/>
    <lineage>
        <taxon>Eukaryota</taxon>
        <taxon>Metazoa</taxon>
        <taxon>Chordata</taxon>
        <taxon>Craniata</taxon>
        <taxon>Vertebrata</taxon>
        <taxon>Euteleostomi</taxon>
        <taxon>Amphibia</taxon>
        <taxon>Batrachia</taxon>
        <taxon>Anura</taxon>
        <taxon>Pelobatoidea</taxon>
        <taxon>Megophryidae</taxon>
        <taxon>Leptobrachium</taxon>
    </lineage>
</organism>
<dbReference type="AlphaFoldDB" id="A0A8C5QB32"/>
<feature type="transmembrane region" description="Helical" evidence="10">
    <location>
        <begin position="182"/>
        <end position="205"/>
    </location>
</feature>
<dbReference type="Gene3D" id="1.20.1070.10">
    <property type="entry name" value="Rhodopsin 7-helix transmembrane proteins"/>
    <property type="match status" value="1"/>
</dbReference>
<feature type="transmembrane region" description="Helical" evidence="10">
    <location>
        <begin position="316"/>
        <end position="340"/>
    </location>
</feature>
<evidence type="ECO:0000313" key="13">
    <source>
        <dbReference type="Proteomes" id="UP000694569"/>
    </source>
</evidence>
<evidence type="ECO:0000256" key="5">
    <source>
        <dbReference type="ARBA" id="ARBA00023136"/>
    </source>
</evidence>
<feature type="transmembrane region" description="Helical" evidence="10">
    <location>
        <begin position="238"/>
        <end position="258"/>
    </location>
</feature>
<dbReference type="InterPro" id="IPR000826">
    <property type="entry name" value="Formyl_rcpt-rel"/>
</dbReference>
<dbReference type="InterPro" id="IPR017452">
    <property type="entry name" value="GPCR_Rhodpsn_7TM"/>
</dbReference>
<evidence type="ECO:0000256" key="4">
    <source>
        <dbReference type="ARBA" id="ARBA00023040"/>
    </source>
</evidence>
<evidence type="ECO:0000256" key="10">
    <source>
        <dbReference type="SAM" id="Phobius"/>
    </source>
</evidence>
<evidence type="ECO:0000256" key="1">
    <source>
        <dbReference type="ARBA" id="ARBA00004141"/>
    </source>
</evidence>
<evidence type="ECO:0000259" key="11">
    <source>
        <dbReference type="PROSITE" id="PS50262"/>
    </source>
</evidence>
<keyword evidence="2 9" id="KW-0812">Transmembrane</keyword>
<evidence type="ECO:0000256" key="9">
    <source>
        <dbReference type="RuleBase" id="RU000688"/>
    </source>
</evidence>
<keyword evidence="13" id="KW-1185">Reference proteome</keyword>
<dbReference type="PROSITE" id="PS50262">
    <property type="entry name" value="G_PROTEIN_RECEP_F1_2"/>
    <property type="match status" value="1"/>
</dbReference>
<dbReference type="PRINTS" id="PR00237">
    <property type="entry name" value="GPCRRHODOPSN"/>
</dbReference>
<comment type="subcellular location">
    <subcellularLocation>
        <location evidence="1">Membrane</location>
        <topology evidence="1">Multi-pass membrane protein</topology>
    </subcellularLocation>
</comment>
<evidence type="ECO:0000256" key="7">
    <source>
        <dbReference type="ARBA" id="ARBA00023224"/>
    </source>
</evidence>
<dbReference type="GO" id="GO:0007200">
    <property type="term" value="P:phospholipase C-activating G protein-coupled receptor signaling pathway"/>
    <property type="evidence" value="ECO:0007669"/>
    <property type="project" value="TreeGrafter"/>
</dbReference>
<feature type="transmembrane region" description="Helical" evidence="10">
    <location>
        <begin position="278"/>
        <end position="296"/>
    </location>
</feature>
<dbReference type="GO" id="GO:0004982">
    <property type="term" value="F:N-formyl peptide receptor activity"/>
    <property type="evidence" value="ECO:0007669"/>
    <property type="project" value="TreeGrafter"/>
</dbReference>
<sequence length="380" mass="44027">MFATETPNKTDYKGGFVGNYEEERNITIKQRTSYLEHPMDYPNEDADSLDRDFEGNIVRCVCIFCIVIYVYIVIVGAVGNSLVIWIAGFKMKSVSAVWFLNLAITDIICNIALLVRVTEFTILVIHETLNVSEYLCKVSTCLIFFNMLTSVYFLTFISVDRCVCIMWPLWAKIHRTHRCAKIISIVIWMVCLIFAVPFVSVYNGIHDMPDCYFSYMFYFHFNSEQYASAHLTLAITKLIFMFVVPFFIILLSYGLILLKLATLKRVGQSQRPVKALKVITALVLCFFICWCPYNVWPLVSWKILLEDSQKYALVDFIITNMFTCFAYCNSCINPLVYVFYCQEFKEHLINAIITHLRNSLKNMSDEIYGEQHDRSGTIET</sequence>
<keyword evidence="4 9" id="KW-0297">G-protein coupled receptor</keyword>
<dbReference type="InterPro" id="IPR000276">
    <property type="entry name" value="GPCR_Rhodpsn"/>
</dbReference>
<protein>
    <recommendedName>
        <fullName evidence="11">G-protein coupled receptors family 1 profile domain-containing protein</fullName>
    </recommendedName>
</protein>
<comment type="similarity">
    <text evidence="9">Belongs to the G-protein coupled receptor 1 family.</text>
</comment>
<dbReference type="GeneTree" id="ENSGT01020000230438"/>
<reference evidence="12" key="1">
    <citation type="submission" date="2025-08" db="UniProtKB">
        <authorList>
            <consortium name="Ensembl"/>
        </authorList>
    </citation>
    <scope>IDENTIFICATION</scope>
</reference>
<name>A0A8C5QB32_9ANUR</name>
<evidence type="ECO:0000256" key="6">
    <source>
        <dbReference type="ARBA" id="ARBA00023170"/>
    </source>
</evidence>
<dbReference type="SUPFAM" id="SSF81321">
    <property type="entry name" value="Family A G protein-coupled receptor-like"/>
    <property type="match status" value="1"/>
</dbReference>
<evidence type="ECO:0000256" key="2">
    <source>
        <dbReference type="ARBA" id="ARBA00022692"/>
    </source>
</evidence>
<dbReference type="Pfam" id="PF00001">
    <property type="entry name" value="7tm_1"/>
    <property type="match status" value="1"/>
</dbReference>
<dbReference type="OrthoDB" id="6091802at2759"/>
<dbReference type="GO" id="GO:0004875">
    <property type="term" value="F:complement receptor activity"/>
    <property type="evidence" value="ECO:0007669"/>
    <property type="project" value="TreeGrafter"/>
</dbReference>
<dbReference type="Proteomes" id="UP000694569">
    <property type="component" value="Unplaced"/>
</dbReference>
<evidence type="ECO:0000313" key="12">
    <source>
        <dbReference type="Ensembl" id="ENSLLEP00000035190.1"/>
    </source>
</evidence>
<evidence type="ECO:0000256" key="3">
    <source>
        <dbReference type="ARBA" id="ARBA00022989"/>
    </source>
</evidence>
<dbReference type="PRINTS" id="PR00526">
    <property type="entry name" value="FMETLEUPHER"/>
</dbReference>
<dbReference type="PROSITE" id="PS00237">
    <property type="entry name" value="G_PROTEIN_RECEP_F1_1"/>
    <property type="match status" value="1"/>
</dbReference>
<keyword evidence="7 9" id="KW-0807">Transducer</keyword>
<dbReference type="PANTHER" id="PTHR24225">
    <property type="entry name" value="CHEMOTACTIC RECEPTOR"/>
    <property type="match status" value="1"/>
</dbReference>
<feature type="transmembrane region" description="Helical" evidence="10">
    <location>
        <begin position="98"/>
        <end position="123"/>
    </location>
</feature>
<keyword evidence="3 10" id="KW-1133">Transmembrane helix</keyword>
<feature type="domain" description="G-protein coupled receptors family 1 profile" evidence="11">
    <location>
        <begin position="79"/>
        <end position="337"/>
    </location>
</feature>
<evidence type="ECO:0000256" key="8">
    <source>
        <dbReference type="ARBA" id="ARBA00025736"/>
    </source>
</evidence>
<dbReference type="GO" id="GO:0006954">
    <property type="term" value="P:inflammatory response"/>
    <property type="evidence" value="ECO:0007669"/>
    <property type="project" value="TreeGrafter"/>
</dbReference>
<feature type="transmembrane region" description="Helical" evidence="10">
    <location>
        <begin position="56"/>
        <end position="86"/>
    </location>
</feature>
<comment type="similarity">
    <text evidence="8">Belongs to the chemokine-like receptor (CMKLR) family.</text>
</comment>
<feature type="transmembrane region" description="Helical" evidence="10">
    <location>
        <begin position="143"/>
        <end position="170"/>
    </location>
</feature>
<keyword evidence="6 9" id="KW-0675">Receptor</keyword>
<reference evidence="12" key="2">
    <citation type="submission" date="2025-09" db="UniProtKB">
        <authorList>
            <consortium name="Ensembl"/>
        </authorList>
    </citation>
    <scope>IDENTIFICATION</scope>
</reference>
<dbReference type="GO" id="GO:0005886">
    <property type="term" value="C:plasma membrane"/>
    <property type="evidence" value="ECO:0007669"/>
    <property type="project" value="TreeGrafter"/>
</dbReference>
<proteinExistence type="inferred from homology"/>
<dbReference type="Ensembl" id="ENSLLET00000036527.1">
    <property type="protein sequence ID" value="ENSLLEP00000035190.1"/>
    <property type="gene ID" value="ENSLLEG00000022273.1"/>
</dbReference>
<dbReference type="GO" id="GO:0007204">
    <property type="term" value="P:positive regulation of cytosolic calcium ion concentration"/>
    <property type="evidence" value="ECO:0007669"/>
    <property type="project" value="TreeGrafter"/>
</dbReference>
<keyword evidence="5 10" id="KW-0472">Membrane</keyword>
<dbReference type="PANTHER" id="PTHR24225:SF73">
    <property type="entry name" value="C3A ANAPHYLATOXIN CHEMOTACTIC RECEPTOR-LIKE"/>
    <property type="match status" value="1"/>
</dbReference>